<feature type="compositionally biased region" description="Polar residues" evidence="1">
    <location>
        <begin position="14"/>
        <end position="25"/>
    </location>
</feature>
<gene>
    <name evidence="3" type="ORF">GCM10007088_09320</name>
</gene>
<accession>A0ABQ2H6I3</accession>
<dbReference type="Gene3D" id="2.40.128.20">
    <property type="match status" value="1"/>
</dbReference>
<proteinExistence type="predicted"/>
<organism evidence="3 4">
    <name type="scientific">Porphyromonas pasteri</name>
    <dbReference type="NCBI Taxonomy" id="1583331"/>
    <lineage>
        <taxon>Bacteria</taxon>
        <taxon>Pseudomonadati</taxon>
        <taxon>Bacteroidota</taxon>
        <taxon>Bacteroidia</taxon>
        <taxon>Bacteroidales</taxon>
        <taxon>Porphyromonadaceae</taxon>
        <taxon>Porphyromonas</taxon>
    </lineage>
</organism>
<evidence type="ECO:0000313" key="3">
    <source>
        <dbReference type="EMBL" id="GGM52735.1"/>
    </source>
</evidence>
<comment type="caution">
    <text evidence="3">The sequence shown here is derived from an EMBL/GenBank/DDBJ whole genome shotgun (WGS) entry which is preliminary data.</text>
</comment>
<evidence type="ECO:0000256" key="1">
    <source>
        <dbReference type="SAM" id="MobiDB-lite"/>
    </source>
</evidence>
<evidence type="ECO:0000259" key="2">
    <source>
        <dbReference type="Pfam" id="PF22036"/>
    </source>
</evidence>
<dbReference type="InterPro" id="IPR053892">
    <property type="entry name" value="MoaF-like"/>
</dbReference>
<keyword evidence="4" id="KW-1185">Reference proteome</keyword>
<dbReference type="Proteomes" id="UP000653477">
    <property type="component" value="Unassembled WGS sequence"/>
</dbReference>
<name>A0ABQ2H6I3_9PORP</name>
<dbReference type="EMBL" id="BMPU01000002">
    <property type="protein sequence ID" value="GGM52735.1"/>
    <property type="molecule type" value="Genomic_DNA"/>
</dbReference>
<dbReference type="Pfam" id="PF22036">
    <property type="entry name" value="MoaF_like"/>
    <property type="match status" value="1"/>
</dbReference>
<reference evidence="4" key="1">
    <citation type="journal article" date="2019" name="Int. J. Syst. Evol. Microbiol.">
        <title>The Global Catalogue of Microorganisms (GCM) 10K type strain sequencing project: providing services to taxonomists for standard genome sequencing and annotation.</title>
        <authorList>
            <consortium name="The Broad Institute Genomics Platform"/>
            <consortium name="The Broad Institute Genome Sequencing Center for Infectious Disease"/>
            <person name="Wu L."/>
            <person name="Ma J."/>
        </authorList>
    </citation>
    <scope>NUCLEOTIDE SEQUENCE [LARGE SCALE GENOMIC DNA]</scope>
    <source>
        <strain evidence="4">JCM 30531</strain>
    </source>
</reference>
<feature type="domain" description="MoaF-like" evidence="2">
    <location>
        <begin position="32"/>
        <end position="113"/>
    </location>
</feature>
<evidence type="ECO:0000313" key="4">
    <source>
        <dbReference type="Proteomes" id="UP000653477"/>
    </source>
</evidence>
<feature type="region of interest" description="Disordered" evidence="1">
    <location>
        <begin position="1"/>
        <end position="25"/>
    </location>
</feature>
<sequence>MIPALLTSCGEGSKGTTASQEQTTATDSLPLIGRTLHIDYGQMQAIVTYGHDTLIWQTSSPDGKTSEQTKEEPNYEALGDGRTFATWQEASGEVVAQIVDLKAQQVTAFIYAPL</sequence>
<protein>
    <recommendedName>
        <fullName evidence="2">MoaF-like domain-containing protein</fullName>
    </recommendedName>
</protein>
<dbReference type="InterPro" id="IPR012674">
    <property type="entry name" value="Calycin"/>
</dbReference>